<evidence type="ECO:0000259" key="1">
    <source>
        <dbReference type="Pfam" id="PF13462"/>
    </source>
</evidence>
<dbReference type="STRING" id="1423810.FD19_GL001767"/>
<dbReference type="Gene3D" id="3.40.30.10">
    <property type="entry name" value="Glutaredoxin"/>
    <property type="match status" value="1"/>
</dbReference>
<evidence type="ECO:0000313" key="3">
    <source>
        <dbReference type="Proteomes" id="UP000051789"/>
    </source>
</evidence>
<dbReference type="Gene3D" id="1.10.1200.90">
    <property type="entry name" value="DsbA-like domain"/>
    <property type="match status" value="1"/>
</dbReference>
<dbReference type="OrthoDB" id="2296200at2"/>
<proteinExistence type="predicted"/>
<keyword evidence="3" id="KW-1185">Reference proteome</keyword>
<protein>
    <recommendedName>
        <fullName evidence="1">Thioredoxin-like fold domain-containing protein</fullName>
    </recommendedName>
</protein>
<dbReference type="InterPro" id="IPR012336">
    <property type="entry name" value="Thioredoxin-like_fold"/>
</dbReference>
<feature type="domain" description="Thioredoxin-like fold" evidence="1">
    <location>
        <begin position="8"/>
        <end position="151"/>
    </location>
</feature>
<dbReference type="EMBL" id="AYZK01000006">
    <property type="protein sequence ID" value="KRM86717.1"/>
    <property type="molecule type" value="Genomic_DNA"/>
</dbReference>
<dbReference type="RefSeq" id="WP_054750720.1">
    <property type="nucleotide sequence ID" value="NZ_AYZK01000006.1"/>
</dbReference>
<dbReference type="Proteomes" id="UP000051789">
    <property type="component" value="Unassembled WGS sequence"/>
</dbReference>
<sequence>MTKFSLDNDTTLTYGAATAPESIIAIINLGCGDTRNWLAQVHEDLEAAVAAGKLQVHLKFWNKQKEPLRAGNIANGYIDYADPQAALRLVRAVFTHQDELKAAPSVADYLTSTYHVQRQANADQVAATVAAEVAANGVTSLPTVVYHDRLYFDDTLADLPHFA</sequence>
<dbReference type="InterPro" id="IPR036249">
    <property type="entry name" value="Thioredoxin-like_sf"/>
</dbReference>
<comment type="caution">
    <text evidence="2">The sequence shown here is derived from an EMBL/GenBank/DDBJ whole genome shotgun (WGS) entry which is preliminary data.</text>
</comment>
<reference evidence="2 3" key="1">
    <citation type="journal article" date="2015" name="Genome Announc.">
        <title>Expanding the biotechnology potential of lactobacilli through comparative genomics of 213 strains and associated genera.</title>
        <authorList>
            <person name="Sun Z."/>
            <person name="Harris H.M."/>
            <person name="McCann A."/>
            <person name="Guo C."/>
            <person name="Argimon S."/>
            <person name="Zhang W."/>
            <person name="Yang X."/>
            <person name="Jeffery I.B."/>
            <person name="Cooney J.C."/>
            <person name="Kagawa T.F."/>
            <person name="Liu W."/>
            <person name="Song Y."/>
            <person name="Salvetti E."/>
            <person name="Wrobel A."/>
            <person name="Rasinkangas P."/>
            <person name="Parkhill J."/>
            <person name="Rea M.C."/>
            <person name="O'Sullivan O."/>
            <person name="Ritari J."/>
            <person name="Douillard F.P."/>
            <person name="Paul Ross R."/>
            <person name="Yang R."/>
            <person name="Briner A.E."/>
            <person name="Felis G.E."/>
            <person name="de Vos W.M."/>
            <person name="Barrangou R."/>
            <person name="Klaenhammer T.R."/>
            <person name="Caufield P.W."/>
            <person name="Cui Y."/>
            <person name="Zhang H."/>
            <person name="O'Toole P.W."/>
        </authorList>
    </citation>
    <scope>NUCLEOTIDE SEQUENCE [LARGE SCALE GENOMIC DNA]</scope>
    <source>
        <strain evidence="2 3">DSM 22698</strain>
    </source>
</reference>
<accession>A0A0R2C4R2</accession>
<dbReference type="PATRIC" id="fig|1423810.4.peg.1816"/>
<evidence type="ECO:0000313" key="2">
    <source>
        <dbReference type="EMBL" id="KRM86717.1"/>
    </source>
</evidence>
<gene>
    <name evidence="2" type="ORF">FD19_GL001767</name>
</gene>
<organism evidence="2 3">
    <name type="scientific">Lacticaseibacillus thailandensis DSM 22698 = JCM 13996</name>
    <dbReference type="NCBI Taxonomy" id="1423810"/>
    <lineage>
        <taxon>Bacteria</taxon>
        <taxon>Bacillati</taxon>
        <taxon>Bacillota</taxon>
        <taxon>Bacilli</taxon>
        <taxon>Lactobacillales</taxon>
        <taxon>Lactobacillaceae</taxon>
        <taxon>Lacticaseibacillus</taxon>
    </lineage>
</organism>
<dbReference type="SUPFAM" id="SSF52833">
    <property type="entry name" value="Thioredoxin-like"/>
    <property type="match status" value="1"/>
</dbReference>
<dbReference type="Pfam" id="PF13462">
    <property type="entry name" value="Thioredoxin_4"/>
    <property type="match status" value="1"/>
</dbReference>
<name>A0A0R2C4R2_9LACO</name>
<dbReference type="AlphaFoldDB" id="A0A0R2C4R2"/>